<keyword evidence="2" id="KW-1185">Reference proteome</keyword>
<comment type="caution">
    <text evidence="1">The sequence shown here is derived from an EMBL/GenBank/DDBJ whole genome shotgun (WGS) entry which is preliminary data.</text>
</comment>
<evidence type="ECO:0000313" key="1">
    <source>
        <dbReference type="EMBL" id="RAY25780.1"/>
    </source>
</evidence>
<dbReference type="EMBL" id="QMCK01000038">
    <property type="protein sequence ID" value="RAY25780.1"/>
    <property type="molecule type" value="Genomic_DNA"/>
</dbReference>
<name>A0ABX9F4X6_9ENTR</name>
<organism evidence="1 2">
    <name type="scientific">Enterobacter kobei</name>
    <dbReference type="NCBI Taxonomy" id="208224"/>
    <lineage>
        <taxon>Bacteria</taxon>
        <taxon>Pseudomonadati</taxon>
        <taxon>Pseudomonadota</taxon>
        <taxon>Gammaproteobacteria</taxon>
        <taxon>Enterobacterales</taxon>
        <taxon>Enterobacteriaceae</taxon>
        <taxon>Enterobacter</taxon>
        <taxon>Enterobacter cloacae complex</taxon>
    </lineage>
</organism>
<gene>
    <name evidence="1" type="ORF">DP181_12660</name>
</gene>
<accession>A0ABX9F4X6</accession>
<proteinExistence type="predicted"/>
<reference evidence="1 2" key="1">
    <citation type="submission" date="2018-06" db="EMBL/GenBank/DDBJ databases">
        <title>ACT-28, a chromosomally-encoded AmpC with carbapenemase activity from Enterobacter kobei.</title>
        <authorList>
            <person name="Jousset A.B."/>
            <person name="Oueslati S."/>
            <person name="Bernabeu S."/>
            <person name="Takissian J."/>
            <person name="Creton E."/>
            <person name="Vogel A."/>
            <person name="Cotellon G."/>
            <person name="Bonnin R.A."/>
            <person name="Dortet L."/>
            <person name="Naas T."/>
        </authorList>
    </citation>
    <scope>NUCLEOTIDE SEQUENCE [LARGE SCALE GENOMIC DNA]</scope>
    <source>
        <strain evidence="1 2">149H6</strain>
    </source>
</reference>
<evidence type="ECO:0000313" key="2">
    <source>
        <dbReference type="Proteomes" id="UP000250603"/>
    </source>
</evidence>
<sequence length="59" mass="6854">MSEEASYPRASIFSRTPRRCTFLCHMKHFHNVLLHRSILSPYTLRTCYLTGSGLSPEPR</sequence>
<dbReference type="Proteomes" id="UP000250603">
    <property type="component" value="Unassembled WGS sequence"/>
</dbReference>
<protein>
    <submittedName>
        <fullName evidence="1">Uncharacterized protein</fullName>
    </submittedName>
</protein>